<sequence>MKLTERQLTHPWEGVLTTPAVGTDVGVLVLATPEADALPGAAAWPHILDALDSGG</sequence>
<dbReference type="RefSeq" id="WP_260218754.1">
    <property type="nucleotide sequence ID" value="NZ_JAJAGO010000007.1"/>
</dbReference>
<dbReference type="Proteomes" id="UP001156389">
    <property type="component" value="Unassembled WGS sequence"/>
</dbReference>
<reference evidence="1 2" key="1">
    <citation type="submission" date="2021-10" db="EMBL/GenBank/DDBJ databases">
        <title>Streptomyces gossypii sp. nov., isolated from soil collected from cotton field.</title>
        <authorList>
            <person name="Ge X."/>
            <person name="Chen X."/>
            <person name="Liu W."/>
        </authorList>
    </citation>
    <scope>NUCLEOTIDE SEQUENCE [LARGE SCALE GENOMIC DNA]</scope>
    <source>
        <strain evidence="1 2">N2-109</strain>
    </source>
</reference>
<protein>
    <submittedName>
        <fullName evidence="1">Uncharacterized protein</fullName>
    </submittedName>
</protein>
<dbReference type="EMBL" id="JAJAGO010000007">
    <property type="protein sequence ID" value="MCT2591424.1"/>
    <property type="molecule type" value="Genomic_DNA"/>
</dbReference>
<evidence type="ECO:0000313" key="2">
    <source>
        <dbReference type="Proteomes" id="UP001156389"/>
    </source>
</evidence>
<comment type="caution">
    <text evidence="1">The sequence shown here is derived from an EMBL/GenBank/DDBJ whole genome shotgun (WGS) entry which is preliminary data.</text>
</comment>
<proteinExistence type="predicted"/>
<evidence type="ECO:0000313" key="1">
    <source>
        <dbReference type="EMBL" id="MCT2591424.1"/>
    </source>
</evidence>
<keyword evidence="2" id="KW-1185">Reference proteome</keyword>
<accession>A0ABT2JVE5</accession>
<gene>
    <name evidence="1" type="ORF">LHJ74_16180</name>
</gene>
<organism evidence="1 2">
    <name type="scientific">Streptomyces gossypii</name>
    <dbReference type="NCBI Taxonomy" id="2883101"/>
    <lineage>
        <taxon>Bacteria</taxon>
        <taxon>Bacillati</taxon>
        <taxon>Actinomycetota</taxon>
        <taxon>Actinomycetes</taxon>
        <taxon>Kitasatosporales</taxon>
        <taxon>Streptomycetaceae</taxon>
        <taxon>Streptomyces</taxon>
    </lineage>
</organism>
<name>A0ABT2JVE5_9ACTN</name>